<dbReference type="Gene3D" id="3.20.20.80">
    <property type="entry name" value="Glycosidases"/>
    <property type="match status" value="1"/>
</dbReference>
<dbReference type="PANTHER" id="PTHR43053:SF6">
    <property type="entry name" value="SITS-BINDING PROTEIN"/>
    <property type="match status" value="1"/>
</dbReference>
<evidence type="ECO:0000256" key="1">
    <source>
        <dbReference type="ARBA" id="ARBA00007806"/>
    </source>
</evidence>
<dbReference type="Pfam" id="PF21365">
    <property type="entry name" value="Glyco_hydro_31_3rd"/>
    <property type="match status" value="1"/>
</dbReference>
<dbReference type="InterPro" id="IPR050985">
    <property type="entry name" value="Alpha-glycosidase_related"/>
</dbReference>
<evidence type="ECO:0000313" key="7">
    <source>
        <dbReference type="Proteomes" id="UP000678393"/>
    </source>
</evidence>
<sequence length="725" mass="82105">MLKDQSQEPLIPENKPNMVVPKRKLSKMLKIGGVICAVAVILIVISALATGGRISTKTNNVIISKSGFKLLALNGVSYNKNSNSFTFSDRELKKDYLNIHFSYEFVNGEAKKASNCHVDSREKEPFSSPGCSQRLNMEFKNNFRADIHEIDLDGLSCHSVQWHTKNRSAEITNCFLIEDNWYGGGGLSVQRWPLNRVNVPLQPHLTQKYKVSRPSGSADQVRFDSFIEPYFISAGGAAVLFDHFLPLFISMNHENDKKLCFTSEFKKPYASVSSDDSLSLQYLVCKDQKAKSIHQRMLKMSKIPFYQGAPEIGILRKPVWSTRGLEKPDISETSLLSFVNNIKSNKLAYGHLFIDGNYSRSSGNFYFNEKIFPHSHQLIMELMNSPEEDKLPVGIEVFPYVLTEKSDLFAVHYVNTSSLNQNQNRNNFLDVTNENALKWYTSHLKDVTEQVNLRGLRFSGAFAVDLVEGLDQASLITNKTLHHLSMFTKKFSEVAQKLHKTSLIGSGYGSQIHTFIADAGPMMSSWEHNKGLKSVIPTTLTYGIMGYPFSLMGPIGGVNIDSDTSSNPRKPPEKELFIRWLQLATYLPVMELSAGPWLYDQEVVNYTQRLLSFRSDELWPNLLSSAVEEAIKLGTPIARPLWWIAAEDKIAQFIDCEFFLGDSLLVAPVLYANARHRDVYLPEGSLWRDQLRGSVYKGGQWLRQYPVGLYEIATFRRDMDSHNKH</sequence>
<dbReference type="EMBL" id="CAJHNH020001793">
    <property type="protein sequence ID" value="CAG5124526.1"/>
    <property type="molecule type" value="Genomic_DNA"/>
</dbReference>
<protein>
    <submittedName>
        <fullName evidence="6">Uncharacterized protein</fullName>
    </submittedName>
</protein>
<dbReference type="GO" id="GO:0005975">
    <property type="term" value="P:carbohydrate metabolic process"/>
    <property type="evidence" value="ECO:0007669"/>
    <property type="project" value="InterPro"/>
</dbReference>
<evidence type="ECO:0000259" key="5">
    <source>
        <dbReference type="Pfam" id="PF21365"/>
    </source>
</evidence>
<dbReference type="OrthoDB" id="10070917at2759"/>
<keyword evidence="3" id="KW-0472">Membrane</keyword>
<dbReference type="InterPro" id="IPR000322">
    <property type="entry name" value="Glyco_hydro_31_TIM"/>
</dbReference>
<keyword evidence="3" id="KW-1133">Transmembrane helix</keyword>
<dbReference type="SUPFAM" id="SSF51011">
    <property type="entry name" value="Glycosyl hydrolase domain"/>
    <property type="match status" value="1"/>
</dbReference>
<feature type="domain" description="Glycoside hydrolase family 31 TIM barrel" evidence="4">
    <location>
        <begin position="331"/>
        <end position="614"/>
    </location>
</feature>
<evidence type="ECO:0000259" key="4">
    <source>
        <dbReference type="Pfam" id="PF01055"/>
    </source>
</evidence>
<keyword evidence="2" id="KW-0326">Glycosidase</keyword>
<dbReference type="AlphaFoldDB" id="A0A8S3ZBT9"/>
<feature type="domain" description="Glycosyl hydrolase family 31 C-terminal" evidence="5">
    <location>
        <begin position="634"/>
        <end position="717"/>
    </location>
</feature>
<keyword evidence="7" id="KW-1185">Reference proteome</keyword>
<accession>A0A8S3ZBT9</accession>
<dbReference type="CDD" id="cd06592">
    <property type="entry name" value="GH31_NET37"/>
    <property type="match status" value="1"/>
</dbReference>
<reference evidence="6" key="1">
    <citation type="submission" date="2021-04" db="EMBL/GenBank/DDBJ databases">
        <authorList>
            <consortium name="Molecular Ecology Group"/>
        </authorList>
    </citation>
    <scope>NUCLEOTIDE SEQUENCE</scope>
</reference>
<dbReference type="Pfam" id="PF01055">
    <property type="entry name" value="Glyco_hydro_31_2nd"/>
    <property type="match status" value="1"/>
</dbReference>
<dbReference type="InterPro" id="IPR048395">
    <property type="entry name" value="Glyco_hydro_31_C"/>
</dbReference>
<dbReference type="Gene3D" id="2.60.40.1180">
    <property type="entry name" value="Golgi alpha-mannosidase II"/>
    <property type="match status" value="1"/>
</dbReference>
<keyword evidence="3" id="KW-0812">Transmembrane</keyword>
<evidence type="ECO:0000256" key="3">
    <source>
        <dbReference type="SAM" id="Phobius"/>
    </source>
</evidence>
<dbReference type="InterPro" id="IPR017853">
    <property type="entry name" value="GH"/>
</dbReference>
<proteinExistence type="inferred from homology"/>
<gene>
    <name evidence="6" type="ORF">CUNI_LOCUS10084</name>
</gene>
<comment type="similarity">
    <text evidence="1 2">Belongs to the glycosyl hydrolase 31 family.</text>
</comment>
<dbReference type="InterPro" id="IPR013780">
    <property type="entry name" value="Glyco_hydro_b"/>
</dbReference>
<evidence type="ECO:0000256" key="2">
    <source>
        <dbReference type="RuleBase" id="RU361185"/>
    </source>
</evidence>
<comment type="caution">
    <text evidence="6">The sequence shown here is derived from an EMBL/GenBank/DDBJ whole genome shotgun (WGS) entry which is preliminary data.</text>
</comment>
<name>A0A8S3ZBT9_9EUPU</name>
<evidence type="ECO:0000313" key="6">
    <source>
        <dbReference type="EMBL" id="CAG5124526.1"/>
    </source>
</evidence>
<dbReference type="PANTHER" id="PTHR43053">
    <property type="entry name" value="GLYCOSIDASE FAMILY 31"/>
    <property type="match status" value="1"/>
</dbReference>
<dbReference type="GO" id="GO:0004553">
    <property type="term" value="F:hydrolase activity, hydrolyzing O-glycosyl compounds"/>
    <property type="evidence" value="ECO:0007669"/>
    <property type="project" value="InterPro"/>
</dbReference>
<dbReference type="SUPFAM" id="SSF51445">
    <property type="entry name" value="(Trans)glycosidases"/>
    <property type="match status" value="1"/>
</dbReference>
<dbReference type="Proteomes" id="UP000678393">
    <property type="component" value="Unassembled WGS sequence"/>
</dbReference>
<organism evidence="6 7">
    <name type="scientific">Candidula unifasciata</name>
    <dbReference type="NCBI Taxonomy" id="100452"/>
    <lineage>
        <taxon>Eukaryota</taxon>
        <taxon>Metazoa</taxon>
        <taxon>Spiralia</taxon>
        <taxon>Lophotrochozoa</taxon>
        <taxon>Mollusca</taxon>
        <taxon>Gastropoda</taxon>
        <taxon>Heterobranchia</taxon>
        <taxon>Euthyneura</taxon>
        <taxon>Panpulmonata</taxon>
        <taxon>Eupulmonata</taxon>
        <taxon>Stylommatophora</taxon>
        <taxon>Helicina</taxon>
        <taxon>Helicoidea</taxon>
        <taxon>Geomitridae</taxon>
        <taxon>Candidula</taxon>
    </lineage>
</organism>
<feature type="transmembrane region" description="Helical" evidence="3">
    <location>
        <begin position="28"/>
        <end position="49"/>
    </location>
</feature>
<keyword evidence="2" id="KW-0378">Hydrolase</keyword>